<comment type="cofactor">
    <cofactor evidence="1">
        <name>L-ascorbate</name>
        <dbReference type="ChEBI" id="CHEBI:38290"/>
    </cofactor>
</comment>
<evidence type="ECO:0000256" key="3">
    <source>
        <dbReference type="ARBA" id="ARBA00022873"/>
    </source>
</evidence>
<dbReference type="EMBL" id="HBIX01014139">
    <property type="protein sequence ID" value="CAE0717626.1"/>
    <property type="molecule type" value="Transcribed_RNA"/>
</dbReference>
<reference evidence="6" key="1">
    <citation type="submission" date="2021-01" db="EMBL/GenBank/DDBJ databases">
        <authorList>
            <person name="Corre E."/>
            <person name="Pelletier E."/>
            <person name="Niang G."/>
            <person name="Scheremetjew M."/>
            <person name="Finn R."/>
            <person name="Kale V."/>
            <person name="Holt S."/>
            <person name="Cochrane G."/>
            <person name="Meng A."/>
            <person name="Brown T."/>
            <person name="Cohen L."/>
        </authorList>
    </citation>
    <scope>NUCLEOTIDE SEQUENCE</scope>
    <source>
        <strain evidence="6">10249 10 AB</strain>
    </source>
</reference>
<organism evidence="6">
    <name type="scientific">Pseudo-nitzschia australis</name>
    <dbReference type="NCBI Taxonomy" id="44445"/>
    <lineage>
        <taxon>Eukaryota</taxon>
        <taxon>Sar</taxon>
        <taxon>Stramenopiles</taxon>
        <taxon>Ochrophyta</taxon>
        <taxon>Bacillariophyta</taxon>
        <taxon>Bacillariophyceae</taxon>
        <taxon>Bacillariophycidae</taxon>
        <taxon>Bacillariales</taxon>
        <taxon>Bacillariaceae</taxon>
        <taxon>Pseudo-nitzschia</taxon>
    </lineage>
</organism>
<evidence type="ECO:0000313" key="6">
    <source>
        <dbReference type="EMBL" id="CAE0717626.1"/>
    </source>
</evidence>
<dbReference type="GO" id="GO:0005739">
    <property type="term" value="C:mitochondrion"/>
    <property type="evidence" value="ECO:0007669"/>
    <property type="project" value="TreeGrafter"/>
</dbReference>
<comment type="pathway">
    <text evidence="2">Amine and polyamine biosynthesis; carnitine biosynthesis.</text>
</comment>
<dbReference type="PANTHER" id="PTHR10696">
    <property type="entry name" value="GAMMA-BUTYROBETAINE HYDROXYLASE-RELATED"/>
    <property type="match status" value="1"/>
</dbReference>
<gene>
    <name evidence="6" type="ORF">PAUS00366_LOCUS10378</name>
</gene>
<evidence type="ECO:0000256" key="1">
    <source>
        <dbReference type="ARBA" id="ARBA00001961"/>
    </source>
</evidence>
<proteinExistence type="predicted"/>
<dbReference type="Gene3D" id="3.60.130.10">
    <property type="entry name" value="Clavaminate synthase-like"/>
    <property type="match status" value="1"/>
</dbReference>
<keyword evidence="3" id="KW-0124">Carnitine biosynthesis</keyword>
<dbReference type="AlphaFoldDB" id="A0A7S4AJ91"/>
<dbReference type="InterPro" id="IPR050411">
    <property type="entry name" value="AlphaKG_dependent_hydroxylases"/>
</dbReference>
<dbReference type="InterPro" id="IPR003819">
    <property type="entry name" value="TauD/TfdA-like"/>
</dbReference>
<dbReference type="GO" id="GO:0045329">
    <property type="term" value="P:carnitine biosynthetic process"/>
    <property type="evidence" value="ECO:0007669"/>
    <property type="project" value="UniProtKB-KW"/>
</dbReference>
<name>A0A7S4AJ91_9STRA</name>
<sequence length="472" mass="52403">MTIMRVLFRRGMDKAVATTTSHLHGVGRQKNFSKKWMSSSSAMPSAVLDDDDNDDKEYSFLRSLPWKFLRSSDSANFDQVTSQRNDILYNHDDGRPESRLSEKSVSIEKITTEHDKKCKILWNDGKWSHHEIDALKRQYLSWKNNRPEDRILWENLTEEGVRQSSDLSVTYDKLITEDGSGMSRALKTLYEYGILLVTNTPVDCDDDGASIAALGAALSGGSVKEPSASLLANYRAGGNEVVLPDATDGPLRTLYGGVWATSSAGQPDGTSVADSAYGSEALPLHTDSTYLQDPPGLQIFTMVQPAIVGGESVFCDGFAVAETLRTLDPAAFDVLSNTSRTFHSKDEVTGWYLKATGPVIQERNNRIMSIRHNDLDRLPDLPPNGMVGTEQIDAFYDDLESAHASWDSLIAQDKFRLVMKLNSGDTMVVANQRCFHGRHKFESTAQSPRSVIGCYTSQDELLSRFRMEGFDV</sequence>
<protein>
    <recommendedName>
        <fullName evidence="5">TauD/TfdA-like domain-containing protein</fullName>
    </recommendedName>
</protein>
<accession>A0A7S4AJ91</accession>
<dbReference type="SUPFAM" id="SSF51197">
    <property type="entry name" value="Clavaminate synthase-like"/>
    <property type="match status" value="1"/>
</dbReference>
<keyword evidence="4" id="KW-0560">Oxidoreductase</keyword>
<feature type="domain" description="TauD/TfdA-like" evidence="5">
    <location>
        <begin position="169"/>
        <end position="455"/>
    </location>
</feature>
<evidence type="ECO:0000259" key="5">
    <source>
        <dbReference type="Pfam" id="PF02668"/>
    </source>
</evidence>
<dbReference type="Pfam" id="PF02668">
    <property type="entry name" value="TauD"/>
    <property type="match status" value="1"/>
</dbReference>
<dbReference type="InterPro" id="IPR042098">
    <property type="entry name" value="TauD-like_sf"/>
</dbReference>
<dbReference type="PANTHER" id="PTHR10696:SF51">
    <property type="entry name" value="TRIMETHYLLYSINE DIOXYGENASE, MITOCHONDRIAL"/>
    <property type="match status" value="1"/>
</dbReference>
<dbReference type="GO" id="GO:0016491">
    <property type="term" value="F:oxidoreductase activity"/>
    <property type="evidence" value="ECO:0007669"/>
    <property type="project" value="UniProtKB-KW"/>
</dbReference>
<evidence type="ECO:0000256" key="2">
    <source>
        <dbReference type="ARBA" id="ARBA00005022"/>
    </source>
</evidence>
<evidence type="ECO:0000256" key="4">
    <source>
        <dbReference type="ARBA" id="ARBA00023002"/>
    </source>
</evidence>